<feature type="compositionally biased region" description="Polar residues" evidence="1">
    <location>
        <begin position="1"/>
        <end position="17"/>
    </location>
</feature>
<keyword evidence="2" id="KW-0812">Transmembrane</keyword>
<dbReference type="RefSeq" id="WP_275680895.1">
    <property type="nucleotide sequence ID" value="NZ_JAJLJH010000001.1"/>
</dbReference>
<comment type="caution">
    <text evidence="3">The sequence shown here is derived from an EMBL/GenBank/DDBJ whole genome shotgun (WGS) entry which is preliminary data.</text>
</comment>
<feature type="transmembrane region" description="Helical" evidence="2">
    <location>
        <begin position="31"/>
        <end position="53"/>
    </location>
</feature>
<proteinExistence type="predicted"/>
<keyword evidence="4" id="KW-1185">Reference proteome</keyword>
<sequence>MTTARNAIVTPNTSADNARNRPAGLPRHQRVGAAVASVVIAGLLIGGVAFGMIDSDETPAVTAGTTSVSTLA</sequence>
<protein>
    <submittedName>
        <fullName evidence="3">Uncharacterized protein</fullName>
    </submittedName>
</protein>
<dbReference type="EMBL" id="JAJLJH010000001">
    <property type="protein sequence ID" value="MCK9684873.1"/>
    <property type="molecule type" value="Genomic_DNA"/>
</dbReference>
<name>A0A9X2BXS1_9BURK</name>
<reference evidence="3" key="1">
    <citation type="submission" date="2021-11" db="EMBL/GenBank/DDBJ databases">
        <title>BS-T2-15 a new species belonging to the Comamonadaceae family isolated from the soil of a French oak forest.</title>
        <authorList>
            <person name="Mieszkin S."/>
            <person name="Alain K."/>
        </authorList>
    </citation>
    <scope>NUCLEOTIDE SEQUENCE</scope>
    <source>
        <strain evidence="3">BS-T2-15</strain>
    </source>
</reference>
<evidence type="ECO:0000256" key="2">
    <source>
        <dbReference type="SAM" id="Phobius"/>
    </source>
</evidence>
<feature type="region of interest" description="Disordered" evidence="1">
    <location>
        <begin position="1"/>
        <end position="25"/>
    </location>
</feature>
<dbReference type="Proteomes" id="UP001139353">
    <property type="component" value="Unassembled WGS sequence"/>
</dbReference>
<accession>A0A9X2BXS1</accession>
<keyword evidence="2" id="KW-1133">Transmembrane helix</keyword>
<keyword evidence="2" id="KW-0472">Membrane</keyword>
<organism evidence="3 4">
    <name type="scientific">Scleromatobacter humisilvae</name>
    <dbReference type="NCBI Taxonomy" id="2897159"/>
    <lineage>
        <taxon>Bacteria</taxon>
        <taxon>Pseudomonadati</taxon>
        <taxon>Pseudomonadota</taxon>
        <taxon>Betaproteobacteria</taxon>
        <taxon>Burkholderiales</taxon>
        <taxon>Sphaerotilaceae</taxon>
        <taxon>Scleromatobacter</taxon>
    </lineage>
</organism>
<gene>
    <name evidence="3" type="ORF">LPC04_04035</name>
</gene>
<dbReference type="AlphaFoldDB" id="A0A9X2BXS1"/>
<evidence type="ECO:0000256" key="1">
    <source>
        <dbReference type="SAM" id="MobiDB-lite"/>
    </source>
</evidence>
<evidence type="ECO:0000313" key="3">
    <source>
        <dbReference type="EMBL" id="MCK9684873.1"/>
    </source>
</evidence>
<evidence type="ECO:0000313" key="4">
    <source>
        <dbReference type="Proteomes" id="UP001139353"/>
    </source>
</evidence>